<dbReference type="EMBL" id="SOEC01000026">
    <property type="protein sequence ID" value="TDX22938.1"/>
    <property type="molecule type" value="Genomic_DNA"/>
</dbReference>
<protein>
    <submittedName>
        <fullName evidence="3">Type I restriction modification DNA specificity protein</fullName>
    </submittedName>
</protein>
<sequence length="215" mass="23623">MLALHSESVTLSQLADIKPGYPFRGAIKSESSGDTHVVQARHISPETGLNVASPHDPLDRVQLTGRREPDFLQPGDILFLARGSRNLAACVQADIPKRTVCTPHFFLLRLKRPALALVDPDFLAWQIINHTEAQIHFARGSQGSALPNVSKSELMTLPITLPSMEKQRLMAKLYQASLSQASVLQQLIDNLHKQVQAVGQDMLQANCSFSKGNKS</sequence>
<dbReference type="Proteomes" id="UP000294489">
    <property type="component" value="Unassembled WGS sequence"/>
</dbReference>
<gene>
    <name evidence="3" type="ORF">DFO67_1268</name>
</gene>
<dbReference type="RefSeq" id="WP_166671123.1">
    <property type="nucleotide sequence ID" value="NZ_SOEC01000026.1"/>
</dbReference>
<dbReference type="GO" id="GO:0003677">
    <property type="term" value="F:DNA binding"/>
    <property type="evidence" value="ECO:0007669"/>
    <property type="project" value="UniProtKB-KW"/>
</dbReference>
<dbReference type="SUPFAM" id="SSF116734">
    <property type="entry name" value="DNA methylase specificity domain"/>
    <property type="match status" value="1"/>
</dbReference>
<organism evidence="3 4">
    <name type="scientific">Modicisalibacter xianhensis</name>
    <dbReference type="NCBI Taxonomy" id="442341"/>
    <lineage>
        <taxon>Bacteria</taxon>
        <taxon>Pseudomonadati</taxon>
        <taxon>Pseudomonadota</taxon>
        <taxon>Gammaproteobacteria</taxon>
        <taxon>Oceanospirillales</taxon>
        <taxon>Halomonadaceae</taxon>
        <taxon>Modicisalibacter</taxon>
    </lineage>
</organism>
<comment type="caution">
    <text evidence="3">The sequence shown here is derived from an EMBL/GenBank/DDBJ whole genome shotgun (WGS) entry which is preliminary data.</text>
</comment>
<evidence type="ECO:0000256" key="1">
    <source>
        <dbReference type="ARBA" id="ARBA00022747"/>
    </source>
</evidence>
<dbReference type="Gene3D" id="3.90.220.20">
    <property type="entry name" value="DNA methylase specificity domains"/>
    <property type="match status" value="1"/>
</dbReference>
<keyword evidence="1" id="KW-0680">Restriction system</keyword>
<dbReference type="PANTHER" id="PTHR30408">
    <property type="entry name" value="TYPE-1 RESTRICTION ENZYME ECOKI SPECIFICITY PROTEIN"/>
    <property type="match status" value="1"/>
</dbReference>
<evidence type="ECO:0000313" key="4">
    <source>
        <dbReference type="Proteomes" id="UP000294489"/>
    </source>
</evidence>
<name>A0A4R8FGI0_9GAMM</name>
<reference evidence="3 4" key="1">
    <citation type="submission" date="2019-03" db="EMBL/GenBank/DDBJ databases">
        <title>Freshwater and sediment microbial communities from various areas in North America, analyzing microbe dynamics in response to fracking.</title>
        <authorList>
            <person name="Lamendella R."/>
        </authorList>
    </citation>
    <scope>NUCLEOTIDE SEQUENCE [LARGE SCALE GENOMIC DNA]</scope>
    <source>
        <strain evidence="3 4">6_TX</strain>
    </source>
</reference>
<dbReference type="InterPro" id="IPR052021">
    <property type="entry name" value="Type-I_RS_S_subunit"/>
</dbReference>
<dbReference type="AlphaFoldDB" id="A0A4R8FGI0"/>
<dbReference type="PANTHER" id="PTHR30408:SF12">
    <property type="entry name" value="TYPE I RESTRICTION ENZYME MJAVIII SPECIFICITY SUBUNIT"/>
    <property type="match status" value="1"/>
</dbReference>
<evidence type="ECO:0000313" key="3">
    <source>
        <dbReference type="EMBL" id="TDX22938.1"/>
    </source>
</evidence>
<dbReference type="InterPro" id="IPR044946">
    <property type="entry name" value="Restrct_endonuc_typeI_TRD_sf"/>
</dbReference>
<dbReference type="CDD" id="cd16961">
    <property type="entry name" value="RMtype1_S_TRD-CR_like"/>
    <property type="match status" value="1"/>
</dbReference>
<keyword evidence="2" id="KW-0238">DNA-binding</keyword>
<proteinExistence type="predicted"/>
<evidence type="ECO:0000256" key="2">
    <source>
        <dbReference type="ARBA" id="ARBA00023125"/>
    </source>
</evidence>
<accession>A0A4R8FGI0</accession>
<dbReference type="GO" id="GO:0009307">
    <property type="term" value="P:DNA restriction-modification system"/>
    <property type="evidence" value="ECO:0007669"/>
    <property type="project" value="UniProtKB-KW"/>
</dbReference>